<reference evidence="1" key="2">
    <citation type="submission" date="2024-07" db="EMBL/GenBank/DDBJ databases">
        <title>Streptomyces haneummycinica sp. nov., a new antibiotic-producing actinobacterium isolated from marine sediment.</title>
        <authorList>
            <person name="Uemura M."/>
            <person name="Hamada M."/>
            <person name="Hirano S."/>
            <person name="Kobayashi K."/>
            <person name="Ohshiro T."/>
            <person name="Kobayashi T."/>
            <person name="Terahara T."/>
        </authorList>
    </citation>
    <scope>NUCLEOTIDE SEQUENCE</scope>
    <source>
        <strain evidence="1">KM77-8</strain>
    </source>
</reference>
<evidence type="ECO:0000313" key="1">
    <source>
        <dbReference type="EMBL" id="BFO18394.1"/>
    </source>
</evidence>
<name>A0AAT9HM08_9ACTN</name>
<protein>
    <submittedName>
        <fullName evidence="1">Uncharacterized protein</fullName>
    </submittedName>
</protein>
<proteinExistence type="predicted"/>
<accession>A0AAT9HM08</accession>
<dbReference type="EMBL" id="AP035768">
    <property type="protein sequence ID" value="BFO18394.1"/>
    <property type="molecule type" value="Genomic_DNA"/>
</dbReference>
<reference evidence="1" key="1">
    <citation type="submission" date="2024-06" db="EMBL/GenBank/DDBJ databases">
        <authorList>
            <consortium name="consrtm"/>
            <person name="Uemura M."/>
            <person name="Terahara T."/>
        </authorList>
    </citation>
    <scope>NUCLEOTIDE SEQUENCE</scope>
    <source>
        <strain evidence="1">KM77-8</strain>
    </source>
</reference>
<gene>
    <name evidence="1" type="ORF">SHKM778_47820</name>
</gene>
<dbReference type="AlphaFoldDB" id="A0AAT9HM08"/>
<organism evidence="1">
    <name type="scientific">Streptomyces haneummycinicus</name>
    <dbReference type="NCBI Taxonomy" id="3074435"/>
    <lineage>
        <taxon>Bacteria</taxon>
        <taxon>Bacillati</taxon>
        <taxon>Actinomycetota</taxon>
        <taxon>Actinomycetes</taxon>
        <taxon>Kitasatosporales</taxon>
        <taxon>Streptomycetaceae</taxon>
        <taxon>Streptomyces</taxon>
    </lineage>
</organism>
<sequence>MSFKPEADAGVVERDKWSYSPAVGVGPFRFGMTVGEVVEAAEMLGQPSVSELPRDYAIFSPTWKIAVHRRGVAPCPPAVTAYASQAAGLFCVAADAVHGPQVVYNGLTLVGRDLSELERDAIAYAEAVDGHFRYTPEGYAGPDDPGVVMRGQRVGQLLRSRPLFMVTRDGAYTEWDSLPHEEYRNGQFHA</sequence>